<feature type="region of interest" description="Disordered" evidence="1">
    <location>
        <begin position="1"/>
        <end position="29"/>
    </location>
</feature>
<reference evidence="2 3" key="1">
    <citation type="submission" date="2020-08" db="EMBL/GenBank/DDBJ databases">
        <title>Sequencing the genomes of 1000 actinobacteria strains.</title>
        <authorList>
            <person name="Klenk H.-P."/>
        </authorList>
    </citation>
    <scope>NUCLEOTIDE SEQUENCE [LARGE SCALE GENOMIC DNA]</scope>
    <source>
        <strain evidence="2 3">DSM 12511</strain>
    </source>
</reference>
<evidence type="ECO:0000256" key="1">
    <source>
        <dbReference type="SAM" id="MobiDB-lite"/>
    </source>
</evidence>
<gene>
    <name evidence="2" type="ORF">HD594_001714</name>
</gene>
<feature type="region of interest" description="Disordered" evidence="1">
    <location>
        <begin position="128"/>
        <end position="167"/>
    </location>
</feature>
<dbReference type="EMBL" id="JACHML010000001">
    <property type="protein sequence ID" value="MBB6391401.1"/>
    <property type="molecule type" value="Genomic_DNA"/>
</dbReference>
<accession>A0A7X0FPV5</accession>
<organism evidence="2 3">
    <name type="scientific">Microbacterium thalassium</name>
    <dbReference type="NCBI Taxonomy" id="362649"/>
    <lineage>
        <taxon>Bacteria</taxon>
        <taxon>Bacillati</taxon>
        <taxon>Actinomycetota</taxon>
        <taxon>Actinomycetes</taxon>
        <taxon>Micrococcales</taxon>
        <taxon>Microbacteriaceae</taxon>
        <taxon>Microbacterium</taxon>
    </lineage>
</organism>
<protein>
    <recommendedName>
        <fullName evidence="4">FHA domain-containing protein</fullName>
    </recommendedName>
</protein>
<feature type="compositionally biased region" description="Basic and acidic residues" evidence="1">
    <location>
        <begin position="139"/>
        <end position="161"/>
    </location>
</feature>
<evidence type="ECO:0000313" key="3">
    <source>
        <dbReference type="Proteomes" id="UP000537775"/>
    </source>
</evidence>
<evidence type="ECO:0000313" key="2">
    <source>
        <dbReference type="EMBL" id="MBB6391401.1"/>
    </source>
</evidence>
<dbReference type="Proteomes" id="UP000537775">
    <property type="component" value="Unassembled WGS sequence"/>
</dbReference>
<dbReference type="RefSeq" id="WP_184750548.1">
    <property type="nucleotide sequence ID" value="NZ_BAAAJR010000007.1"/>
</dbReference>
<comment type="caution">
    <text evidence="2">The sequence shown here is derived from an EMBL/GenBank/DDBJ whole genome shotgun (WGS) entry which is preliminary data.</text>
</comment>
<proteinExistence type="predicted"/>
<keyword evidence="3" id="KW-1185">Reference proteome</keyword>
<name>A0A7X0FPV5_9MICO</name>
<evidence type="ECO:0008006" key="4">
    <source>
        <dbReference type="Google" id="ProtNLM"/>
    </source>
</evidence>
<dbReference type="AlphaFoldDB" id="A0A7X0FPV5"/>
<sequence>MDEKSTEQTDPGPYEPTTTHAAWGAGSPRLRITSETERFVHDLTVDATRLGSAAGNEVVLDGADPLHATIEHDERDEFVLTLHGEGELSANPRAAATHEGDRSATLRTGARFTAGPWTIVYMRDEFADHGRPYGGRQGGEGEHQRPQPERPDYVADGDRRSSPGATG</sequence>